<gene>
    <name evidence="2" type="ORF">rosag_17700</name>
</gene>
<dbReference type="Proteomes" id="UP001161325">
    <property type="component" value="Unassembled WGS sequence"/>
</dbReference>
<proteinExistence type="predicted"/>
<reference evidence="2" key="1">
    <citation type="submission" date="2022-08" db="EMBL/GenBank/DDBJ databases">
        <title>Draft genome sequencing of Roseisolibacter agri AW1220.</title>
        <authorList>
            <person name="Tobiishi Y."/>
            <person name="Tonouchi A."/>
        </authorList>
    </citation>
    <scope>NUCLEOTIDE SEQUENCE</scope>
    <source>
        <strain evidence="2">AW1220</strain>
    </source>
</reference>
<comment type="caution">
    <text evidence="2">The sequence shown here is derived from an EMBL/GenBank/DDBJ whole genome shotgun (WGS) entry which is preliminary data.</text>
</comment>
<feature type="chain" id="PRO_5041289836" description="Lipocalin-like domain-containing protein" evidence="1">
    <location>
        <begin position="26"/>
        <end position="143"/>
    </location>
</feature>
<name>A0AA37V2H1_9BACT</name>
<dbReference type="RefSeq" id="WP_284349706.1">
    <property type="nucleotide sequence ID" value="NZ_BRXS01000003.1"/>
</dbReference>
<protein>
    <recommendedName>
        <fullName evidence="4">Lipocalin-like domain-containing protein</fullName>
    </recommendedName>
</protein>
<dbReference type="AlphaFoldDB" id="A0AA37V2H1"/>
<organism evidence="2 3">
    <name type="scientific">Roseisolibacter agri</name>
    <dbReference type="NCBI Taxonomy" id="2014610"/>
    <lineage>
        <taxon>Bacteria</taxon>
        <taxon>Pseudomonadati</taxon>
        <taxon>Gemmatimonadota</taxon>
        <taxon>Gemmatimonadia</taxon>
        <taxon>Gemmatimonadales</taxon>
        <taxon>Gemmatimonadaceae</taxon>
        <taxon>Roseisolibacter</taxon>
    </lineage>
</organism>
<keyword evidence="1" id="KW-0732">Signal</keyword>
<evidence type="ECO:0000256" key="1">
    <source>
        <dbReference type="SAM" id="SignalP"/>
    </source>
</evidence>
<accession>A0AA37V2H1</accession>
<feature type="signal peptide" evidence="1">
    <location>
        <begin position="1"/>
        <end position="25"/>
    </location>
</feature>
<evidence type="ECO:0000313" key="3">
    <source>
        <dbReference type="Proteomes" id="UP001161325"/>
    </source>
</evidence>
<dbReference type="PROSITE" id="PS51257">
    <property type="entry name" value="PROKAR_LIPOPROTEIN"/>
    <property type="match status" value="1"/>
</dbReference>
<evidence type="ECO:0000313" key="2">
    <source>
        <dbReference type="EMBL" id="GLC25257.1"/>
    </source>
</evidence>
<sequence length="143" mass="14876">MRTLLLRTFRHALGAALLLAGTACGGDAPTGRDEGSIAGDYTLRTINGRSLPYTMLSAGVNQTEVLSSSLSLAADGTFREERSMRRTHAGVSITEAELKFGTYTSTGSGVTFRATTGVQVSGTRGGGGSVTFAEDGLTFVYGR</sequence>
<keyword evidence="3" id="KW-1185">Reference proteome</keyword>
<evidence type="ECO:0008006" key="4">
    <source>
        <dbReference type="Google" id="ProtNLM"/>
    </source>
</evidence>
<dbReference type="EMBL" id="BRXS01000003">
    <property type="protein sequence ID" value="GLC25257.1"/>
    <property type="molecule type" value="Genomic_DNA"/>
</dbReference>